<evidence type="ECO:0000256" key="1">
    <source>
        <dbReference type="ARBA" id="ARBA00004651"/>
    </source>
</evidence>
<evidence type="ECO:0000256" key="6">
    <source>
        <dbReference type="SAM" id="Phobius"/>
    </source>
</evidence>
<accession>A0A5M8AF10</accession>
<dbReference type="EMBL" id="VWRN01000038">
    <property type="protein sequence ID" value="KAA6122408.1"/>
    <property type="molecule type" value="Genomic_DNA"/>
</dbReference>
<feature type="transmembrane region" description="Helical" evidence="6">
    <location>
        <begin position="106"/>
        <end position="124"/>
    </location>
</feature>
<dbReference type="InterPro" id="IPR051791">
    <property type="entry name" value="Pra-immunoreactive"/>
</dbReference>
<feature type="transmembrane region" description="Helical" evidence="6">
    <location>
        <begin position="54"/>
        <end position="73"/>
    </location>
</feature>
<evidence type="ECO:0000313" key="8">
    <source>
        <dbReference type="EMBL" id="KAA6122408.1"/>
    </source>
</evidence>
<dbReference type="Pfam" id="PF06271">
    <property type="entry name" value="RDD"/>
    <property type="match status" value="1"/>
</dbReference>
<comment type="caution">
    <text evidence="8">The sequence shown here is derived from an EMBL/GenBank/DDBJ whole genome shotgun (WGS) entry which is preliminary data.</text>
</comment>
<reference evidence="8 9" key="1">
    <citation type="submission" date="2019-09" db="EMBL/GenBank/DDBJ databases">
        <title>Isolation of a novel species in the genus Cupriavidus from patients with sepsis using whole genome sequencing.</title>
        <authorList>
            <person name="Kweon O.J."/>
            <person name="Lee M.-K."/>
        </authorList>
    </citation>
    <scope>NUCLEOTIDE SEQUENCE [LARGE SCALE GENOMIC DNA]</scope>
    <source>
        <strain evidence="8 9">MKL-01</strain>
    </source>
</reference>
<name>A0A5M8AF10_9BURK</name>
<sequence>MHASKQPTPAAPTIRRRVACMLYEGVLLFGVLSASTALYLLARPLLRELRVDTPLTMQLWSFLVMGFYFTWFWQRTGQTLPMQTWRIRVEGADGQPLRWPRAALRYLLAWLWLPPSAAVGHALGLVKGPFVGVLACGLAIWLLLAFLDRRRQFLHDRLAGSRLVDLRPPRQP</sequence>
<dbReference type="AlphaFoldDB" id="A0A5M8AF10"/>
<evidence type="ECO:0000256" key="4">
    <source>
        <dbReference type="ARBA" id="ARBA00022989"/>
    </source>
</evidence>
<feature type="transmembrane region" description="Helical" evidence="6">
    <location>
        <begin position="130"/>
        <end position="147"/>
    </location>
</feature>
<protein>
    <submittedName>
        <fullName evidence="8">RDD family protein</fullName>
    </submittedName>
</protein>
<feature type="transmembrane region" description="Helical" evidence="6">
    <location>
        <begin position="21"/>
        <end position="42"/>
    </location>
</feature>
<gene>
    <name evidence="8" type="ORF">F1599_15095</name>
</gene>
<feature type="domain" description="RDD" evidence="7">
    <location>
        <begin position="12"/>
        <end position="160"/>
    </location>
</feature>
<proteinExistence type="predicted"/>
<dbReference type="InterPro" id="IPR010432">
    <property type="entry name" value="RDD"/>
</dbReference>
<evidence type="ECO:0000313" key="9">
    <source>
        <dbReference type="Proteomes" id="UP000324324"/>
    </source>
</evidence>
<comment type="subcellular location">
    <subcellularLocation>
        <location evidence="1">Cell membrane</location>
        <topology evidence="1">Multi-pass membrane protein</topology>
    </subcellularLocation>
</comment>
<dbReference type="GO" id="GO:0005886">
    <property type="term" value="C:plasma membrane"/>
    <property type="evidence" value="ECO:0007669"/>
    <property type="project" value="UniProtKB-SubCell"/>
</dbReference>
<keyword evidence="3 6" id="KW-0812">Transmembrane</keyword>
<keyword evidence="9" id="KW-1185">Reference proteome</keyword>
<evidence type="ECO:0000259" key="7">
    <source>
        <dbReference type="Pfam" id="PF06271"/>
    </source>
</evidence>
<organism evidence="8 9">
    <name type="scientific">Cupriavidus cauae</name>
    <dbReference type="NCBI Taxonomy" id="2608999"/>
    <lineage>
        <taxon>Bacteria</taxon>
        <taxon>Pseudomonadati</taxon>
        <taxon>Pseudomonadota</taxon>
        <taxon>Betaproteobacteria</taxon>
        <taxon>Burkholderiales</taxon>
        <taxon>Burkholderiaceae</taxon>
        <taxon>Cupriavidus</taxon>
    </lineage>
</organism>
<dbReference type="PANTHER" id="PTHR36115">
    <property type="entry name" value="PROLINE-RICH ANTIGEN HOMOLOG-RELATED"/>
    <property type="match status" value="1"/>
</dbReference>
<dbReference type="Proteomes" id="UP000324324">
    <property type="component" value="Unassembled WGS sequence"/>
</dbReference>
<keyword evidence="2" id="KW-1003">Cell membrane</keyword>
<evidence type="ECO:0000256" key="2">
    <source>
        <dbReference type="ARBA" id="ARBA00022475"/>
    </source>
</evidence>
<keyword evidence="4 6" id="KW-1133">Transmembrane helix</keyword>
<evidence type="ECO:0000256" key="5">
    <source>
        <dbReference type="ARBA" id="ARBA00023136"/>
    </source>
</evidence>
<dbReference type="PANTHER" id="PTHR36115:SF10">
    <property type="entry name" value="RDD DOMAIN-CONTAINING PROTEIN"/>
    <property type="match status" value="1"/>
</dbReference>
<keyword evidence="5 6" id="KW-0472">Membrane</keyword>
<evidence type="ECO:0000256" key="3">
    <source>
        <dbReference type="ARBA" id="ARBA00022692"/>
    </source>
</evidence>